<name>A0A7U2ERB6_PHANO</name>
<feature type="region of interest" description="Disordered" evidence="1">
    <location>
        <begin position="141"/>
        <end position="185"/>
    </location>
</feature>
<gene>
    <name evidence="2" type="ORF">JI435_009050</name>
</gene>
<keyword evidence="3" id="KW-1185">Reference proteome</keyword>
<proteinExistence type="predicted"/>
<organism evidence="2 3">
    <name type="scientific">Phaeosphaeria nodorum (strain SN15 / ATCC MYA-4574 / FGSC 10173)</name>
    <name type="common">Glume blotch fungus</name>
    <name type="synonym">Parastagonospora nodorum</name>
    <dbReference type="NCBI Taxonomy" id="321614"/>
    <lineage>
        <taxon>Eukaryota</taxon>
        <taxon>Fungi</taxon>
        <taxon>Dikarya</taxon>
        <taxon>Ascomycota</taxon>
        <taxon>Pezizomycotina</taxon>
        <taxon>Dothideomycetes</taxon>
        <taxon>Pleosporomycetidae</taxon>
        <taxon>Pleosporales</taxon>
        <taxon>Pleosporineae</taxon>
        <taxon>Phaeosphaeriaceae</taxon>
        <taxon>Parastagonospora</taxon>
    </lineage>
</organism>
<dbReference type="Proteomes" id="UP000663193">
    <property type="component" value="Chromosome 1"/>
</dbReference>
<accession>A0A7U2ERB6</accession>
<evidence type="ECO:0000256" key="1">
    <source>
        <dbReference type="SAM" id="MobiDB-lite"/>
    </source>
</evidence>
<evidence type="ECO:0000313" key="3">
    <source>
        <dbReference type="Proteomes" id="UP000663193"/>
    </source>
</evidence>
<sequence length="526" mass="60031">MFGCATSPIAALLERLTMNRTRMSPGAGKTPTDLELPTTPAPNKSKSSASAPSSPKSPRNPANTFWIHEQQKRVILHHLAEWALNHESCLHFHGKISLESQSVRRSGHLELGKPIKCILTDSTFTDARQIIVVKLFPPQEYATPEERDDDASRRDSMELIGTGPNYQQPNLRVREGRAESRPNSASKARRHYKLVIRCGAGWMSARDYFSKLYISRLDVQLNNPVGRLEHDEHLTHRSRALGPAATDDDSVTIRPLFHAFQKLPAELKELILMTAAGLSGSYDLRSDDYGTLQPGGKDRAAISLSTLFRVSKNITDHLQTHIYHSTDFHFGLTGFTNFLWQSGPEKRHEIRRLTFHFGKLALLHCIRWLAPDAIFLLFEPPVATNPRSLQYFWRCQIQDLVKDLHLFTLTVDIKQIDRTDLPMMIAIMKSAFGSIEKLRFVETDNKGITTPVTLDDKRLSELRKKHTWRQMCLEYYEAHRVHSYFYKFELLKGQVEDLEAIMAKENTFFNTPFSPLVPREEFPASA</sequence>
<dbReference type="EMBL" id="CP069023">
    <property type="protein sequence ID" value="QRC91401.1"/>
    <property type="molecule type" value="Genomic_DNA"/>
</dbReference>
<dbReference type="OrthoDB" id="3796222at2759"/>
<feature type="region of interest" description="Disordered" evidence="1">
    <location>
        <begin position="22"/>
        <end position="62"/>
    </location>
</feature>
<dbReference type="VEuPathDB" id="FungiDB:JI435_009050"/>
<feature type="compositionally biased region" description="Low complexity" evidence="1">
    <location>
        <begin position="41"/>
        <end position="62"/>
    </location>
</feature>
<dbReference type="AlphaFoldDB" id="A0A7U2ERB6"/>
<protein>
    <submittedName>
        <fullName evidence="2">Uncharacterized protein</fullName>
    </submittedName>
</protein>
<evidence type="ECO:0000313" key="2">
    <source>
        <dbReference type="EMBL" id="QRC91401.1"/>
    </source>
</evidence>
<reference evidence="3" key="1">
    <citation type="journal article" date="2021" name="BMC Genomics">
        <title>Chromosome-level genome assembly and manually-curated proteome of model necrotroph Parastagonospora nodorum Sn15 reveals a genome-wide trove of candidate effector homologs, and redundancy of virulence-related functions within an accessory chromosome.</title>
        <authorList>
            <person name="Bertazzoni S."/>
            <person name="Jones D.A.B."/>
            <person name="Phan H.T."/>
            <person name="Tan K.-C."/>
            <person name="Hane J.K."/>
        </authorList>
    </citation>
    <scope>NUCLEOTIDE SEQUENCE [LARGE SCALE GENOMIC DNA]</scope>
    <source>
        <strain evidence="3">SN15 / ATCC MYA-4574 / FGSC 10173)</strain>
    </source>
</reference>